<dbReference type="Pfam" id="PF14606">
    <property type="entry name" value="Lipase_GDSL_3"/>
    <property type="match status" value="1"/>
</dbReference>
<dbReference type="SUPFAM" id="SSF52266">
    <property type="entry name" value="SGNH hydrolase"/>
    <property type="match status" value="1"/>
</dbReference>
<evidence type="ECO:0000259" key="2">
    <source>
        <dbReference type="Pfam" id="PF14607"/>
    </source>
</evidence>
<reference evidence="4" key="1">
    <citation type="submission" date="2017-02" db="EMBL/GenBank/DDBJ databases">
        <authorList>
            <person name="Varghese N."/>
            <person name="Submissions S."/>
        </authorList>
    </citation>
    <scope>NUCLEOTIDE SEQUENCE [LARGE SCALE GENOMIC DNA]</scope>
    <source>
        <strain evidence="4">DSM 24091</strain>
    </source>
</reference>
<proteinExistence type="predicted"/>
<dbReference type="STRING" id="1513896.SAMN05660841_03740"/>
<feature type="domain" description="SGNH hydrolase-type esterase N-terminal" evidence="2">
    <location>
        <begin position="39"/>
        <end position="173"/>
    </location>
</feature>
<dbReference type="Proteomes" id="UP000190150">
    <property type="component" value="Unassembled WGS sequence"/>
</dbReference>
<dbReference type="InterPro" id="IPR013830">
    <property type="entry name" value="SGNH_hydro"/>
</dbReference>
<feature type="domain" description="SGNH hydrolase-type esterase" evidence="1">
    <location>
        <begin position="182"/>
        <end position="364"/>
    </location>
</feature>
<dbReference type="AlphaFoldDB" id="A0A1T5G3X7"/>
<evidence type="ECO:0000313" key="4">
    <source>
        <dbReference type="Proteomes" id="UP000190150"/>
    </source>
</evidence>
<protein>
    <submittedName>
        <fullName evidence="3">Lysophospholipase L1</fullName>
    </submittedName>
</protein>
<dbReference type="GO" id="GO:0016788">
    <property type="term" value="F:hydrolase activity, acting on ester bonds"/>
    <property type="evidence" value="ECO:0007669"/>
    <property type="project" value="UniProtKB-ARBA"/>
</dbReference>
<dbReference type="RefSeq" id="WP_262507917.1">
    <property type="nucleotide sequence ID" value="NZ_FUZF01000021.1"/>
</dbReference>
<organism evidence="3 4">
    <name type="scientific">Sphingobacterium nematocida</name>
    <dbReference type="NCBI Taxonomy" id="1513896"/>
    <lineage>
        <taxon>Bacteria</taxon>
        <taxon>Pseudomonadati</taxon>
        <taxon>Bacteroidota</taxon>
        <taxon>Sphingobacteriia</taxon>
        <taxon>Sphingobacteriales</taxon>
        <taxon>Sphingobacteriaceae</taxon>
        <taxon>Sphingobacterium</taxon>
    </lineage>
</organism>
<accession>A0A1T5G3X7</accession>
<dbReference type="EMBL" id="FUZF01000021">
    <property type="protein sequence ID" value="SKC03148.1"/>
    <property type="molecule type" value="Genomic_DNA"/>
</dbReference>
<gene>
    <name evidence="3" type="ORF">SAMN05660841_03740</name>
</gene>
<dbReference type="Gene3D" id="3.40.50.1110">
    <property type="entry name" value="SGNH hydrolase"/>
    <property type="match status" value="1"/>
</dbReference>
<evidence type="ECO:0000313" key="3">
    <source>
        <dbReference type="EMBL" id="SKC03148.1"/>
    </source>
</evidence>
<dbReference type="InterPro" id="IPR036514">
    <property type="entry name" value="SGNH_hydro_sf"/>
</dbReference>
<dbReference type="Pfam" id="PF14607">
    <property type="entry name" value="GxDLY"/>
    <property type="match status" value="1"/>
</dbReference>
<sequence>MIFNKDQILKYCLCIFSFVLYWNNSHAQAQYTRISSDLIMGRVEEVRELNTLGRLPERLKGSVREPVWSLGTSTAGSYVDFQTNSDTVYVRYKVGSGLNMPHMPSTGVSGVDLYYQDKSSKSWSWAFGNYSFKDTINYVFANLGKSNDGAYRLYLPLYNSLQWIEIAGNKGNSIKFVNNSKEKPIIVYGTSIAQGACATRPGLAWTNILGRSFTNPVINLGFSGNGRLEQPILDLITQEDAAAFILDCIPNLALTAERSAADLESLIFNAVKTIRKKHPQTPIVLAAHSSANTPGFLNIHTMQEYGNSSKVAKATYAKLTREGIKHLYWVSEQEFGLDINSTVDYAHPNDIGMMKIAEAYRRLLIKVL</sequence>
<keyword evidence="4" id="KW-1185">Reference proteome</keyword>
<name>A0A1T5G3X7_9SPHI</name>
<evidence type="ECO:0000259" key="1">
    <source>
        <dbReference type="Pfam" id="PF14606"/>
    </source>
</evidence>
<dbReference type="Gene3D" id="2.60.120.260">
    <property type="entry name" value="Galactose-binding domain-like"/>
    <property type="match status" value="1"/>
</dbReference>
<dbReference type="InterPro" id="IPR032740">
    <property type="entry name" value="GxDLY"/>
</dbReference>